<feature type="domain" description="Alpha-D-phosphohexomutase alpha/beta/alpha" evidence="11">
    <location>
        <begin position="20"/>
        <end position="147"/>
    </location>
</feature>
<dbReference type="PRINTS" id="PR00509">
    <property type="entry name" value="PGMPMM"/>
</dbReference>
<organism evidence="14">
    <name type="scientific">Paulinella micropora</name>
    <dbReference type="NCBI Taxonomy" id="1928728"/>
    <lineage>
        <taxon>Eukaryota</taxon>
        <taxon>Sar</taxon>
        <taxon>Rhizaria</taxon>
        <taxon>Cercozoa</taxon>
        <taxon>Imbricatea</taxon>
        <taxon>Silicofilosea</taxon>
        <taxon>Euglyphida</taxon>
        <taxon>Paulinellidae</taxon>
        <taxon>Paulinella</taxon>
    </lineage>
</organism>
<dbReference type="Gene3D" id="3.30.310.50">
    <property type="entry name" value="Alpha-D-phosphohexomutase, C-terminal domain"/>
    <property type="match status" value="1"/>
</dbReference>
<dbReference type="InterPro" id="IPR005841">
    <property type="entry name" value="Alpha-D-phosphohexomutase_SF"/>
</dbReference>
<keyword evidence="6" id="KW-0413">Isomerase</keyword>
<dbReference type="GO" id="GO:0016740">
    <property type="term" value="F:transferase activity"/>
    <property type="evidence" value="ECO:0007669"/>
    <property type="project" value="UniProtKB-KW"/>
</dbReference>
<keyword evidence="5 9" id="KW-0460">Magnesium</keyword>
<dbReference type="GO" id="GO:0008966">
    <property type="term" value="F:phosphoglucosamine mutase activity"/>
    <property type="evidence" value="ECO:0007669"/>
    <property type="project" value="UniProtKB-EC"/>
</dbReference>
<dbReference type="Pfam" id="PF02879">
    <property type="entry name" value="PGM_PMM_II"/>
    <property type="match status" value="1"/>
</dbReference>
<dbReference type="AlphaFoldDB" id="A0A385I0S3"/>
<dbReference type="Pfam" id="PF02880">
    <property type="entry name" value="PGM_PMM_III"/>
    <property type="match status" value="1"/>
</dbReference>
<dbReference type="InterPro" id="IPR050060">
    <property type="entry name" value="Phosphoglucosamine_mutase"/>
</dbReference>
<evidence type="ECO:0000256" key="2">
    <source>
        <dbReference type="ARBA" id="ARBA00010231"/>
    </source>
</evidence>
<sequence>MNPIDAPFSPVGIPLNPKGLKFGTDGIRGSVNTILTPALAMQIGYWLGKVLVEPGPILIGMDSRNSGPMLVSALSAGLNVCGREVWNLGLCPTPAIPGLIRRFSLPGGIMVSGSHNPPQDNGIKMFKDGGAKIDQVQQEEIERKLKGDQDISSKSPLTAKYYHYGCTYERYDLLEFYRNSLLDSVYSQRLDGLKIVLDLCWGSATVCGAELFQVLGADVIALHAEPNGLKINTNCGSTHLKPLQRAVLENGADMGFSFDGDADRMLAVDSQGRILDGDQILYLWGSALMDKGKLPGNKLVATIMSNLAFEKIWNSRGGVLERTSVGDQYVYEAMETTGAALGGEQSGHILSIQNNMSGDGLLTALHVATLIQASGSSLSTWMNSSFVAYPQKLLSVRISTSSSRHKWQQSDEVRQVLEESKTAMNSNGRILIRASGTEPVLRIMVEAINMEIVDYWSKKLVLAIENSFPR</sequence>
<gene>
    <name evidence="14" type="ORF">PMNZ_522</name>
</gene>
<dbReference type="GO" id="GO:0005829">
    <property type="term" value="C:cytosol"/>
    <property type="evidence" value="ECO:0007669"/>
    <property type="project" value="TreeGrafter"/>
</dbReference>
<feature type="domain" description="Alpha-D-phosphohexomutase alpha/beta/alpha" evidence="12">
    <location>
        <begin position="177"/>
        <end position="272"/>
    </location>
</feature>
<evidence type="ECO:0000256" key="8">
    <source>
        <dbReference type="ARBA" id="ARBA00068193"/>
    </source>
</evidence>
<evidence type="ECO:0000256" key="5">
    <source>
        <dbReference type="ARBA" id="ARBA00022842"/>
    </source>
</evidence>
<dbReference type="NCBIfam" id="TIGR01455">
    <property type="entry name" value="glmM"/>
    <property type="match status" value="1"/>
</dbReference>
<evidence type="ECO:0000259" key="12">
    <source>
        <dbReference type="Pfam" id="PF02879"/>
    </source>
</evidence>
<dbReference type="GO" id="GO:0000287">
    <property type="term" value="F:magnesium ion binding"/>
    <property type="evidence" value="ECO:0007669"/>
    <property type="project" value="InterPro"/>
</dbReference>
<evidence type="ECO:0000259" key="13">
    <source>
        <dbReference type="Pfam" id="PF02880"/>
    </source>
</evidence>
<dbReference type="InterPro" id="IPR005845">
    <property type="entry name" value="A-D-PHexomutase_a/b/a-II"/>
</dbReference>
<dbReference type="Pfam" id="PF00408">
    <property type="entry name" value="PGM_PMM_IV"/>
    <property type="match status" value="1"/>
</dbReference>
<reference evidence="14" key="1">
    <citation type="submission" date="2018-02" db="EMBL/GenBank/DDBJ databases">
        <title>Genome reduction pattern in chromatophore genome of Paulinella.</title>
        <authorList>
            <person name="Lhee D."/>
            <person name="Yoon H.S."/>
        </authorList>
    </citation>
    <scope>NUCLEOTIDE SEQUENCE</scope>
    <source>
        <strain evidence="14">NZ27</strain>
    </source>
</reference>
<dbReference type="InterPro" id="IPR036900">
    <property type="entry name" value="A-D-PHexomutase_C_sf"/>
</dbReference>
<keyword evidence="14" id="KW-0808">Transferase</keyword>
<accession>A0A385I0S3</accession>
<keyword evidence="4 9" id="KW-0479">Metal-binding</keyword>
<evidence type="ECO:0000256" key="9">
    <source>
        <dbReference type="RuleBase" id="RU004326"/>
    </source>
</evidence>
<dbReference type="FunFam" id="3.40.120.10:FF:000001">
    <property type="entry name" value="Phosphoglucosamine mutase"/>
    <property type="match status" value="1"/>
</dbReference>
<geneLocation type="plastid" evidence="14"/>
<keyword evidence="14" id="KW-0934">Plastid</keyword>
<feature type="domain" description="Alpha-D-phosphohexomutase C-terminal" evidence="10">
    <location>
        <begin position="405"/>
        <end position="448"/>
    </location>
</feature>
<dbReference type="GO" id="GO:0004615">
    <property type="term" value="F:phosphomannomutase activity"/>
    <property type="evidence" value="ECO:0007669"/>
    <property type="project" value="TreeGrafter"/>
</dbReference>
<comment type="similarity">
    <text evidence="2 9">Belongs to the phosphohexose mutase family.</text>
</comment>
<dbReference type="InterPro" id="IPR016066">
    <property type="entry name" value="A-D-PHexomutase_CS"/>
</dbReference>
<dbReference type="GO" id="GO:0006048">
    <property type="term" value="P:UDP-N-acetylglucosamine biosynthetic process"/>
    <property type="evidence" value="ECO:0007669"/>
    <property type="project" value="TreeGrafter"/>
</dbReference>
<keyword evidence="3" id="KW-0597">Phosphoprotein</keyword>
<evidence type="ECO:0000256" key="4">
    <source>
        <dbReference type="ARBA" id="ARBA00022723"/>
    </source>
</evidence>
<evidence type="ECO:0000313" key="14">
    <source>
        <dbReference type="EMBL" id="AXY63460.1"/>
    </source>
</evidence>
<dbReference type="FunFam" id="3.40.120.10:FF:000002">
    <property type="entry name" value="Phosphoglucosamine mutase"/>
    <property type="match status" value="1"/>
</dbReference>
<dbReference type="SUPFAM" id="SSF55957">
    <property type="entry name" value="Phosphoglucomutase, C-terminal domain"/>
    <property type="match status" value="1"/>
</dbReference>
<dbReference type="PANTHER" id="PTHR42946">
    <property type="entry name" value="PHOSPHOHEXOSE MUTASE"/>
    <property type="match status" value="1"/>
</dbReference>
<evidence type="ECO:0000256" key="3">
    <source>
        <dbReference type="ARBA" id="ARBA00022553"/>
    </source>
</evidence>
<proteinExistence type="inferred from homology"/>
<dbReference type="InterPro" id="IPR016055">
    <property type="entry name" value="A-D-PHexomutase_a/b/a-I/II/III"/>
</dbReference>
<evidence type="ECO:0000256" key="1">
    <source>
        <dbReference type="ARBA" id="ARBA00001946"/>
    </source>
</evidence>
<feature type="domain" description="Alpha-D-phosphohexomutase alpha/beta/alpha" evidence="13">
    <location>
        <begin position="276"/>
        <end position="386"/>
    </location>
</feature>
<dbReference type="InterPro" id="IPR005846">
    <property type="entry name" value="A-D-PHexomutase_a/b/a-III"/>
</dbReference>
<dbReference type="PROSITE" id="PS00710">
    <property type="entry name" value="PGM_PMM"/>
    <property type="match status" value="1"/>
</dbReference>
<dbReference type="HAMAP" id="MF_01554_B">
    <property type="entry name" value="GlmM_B"/>
    <property type="match status" value="1"/>
</dbReference>
<dbReference type="Pfam" id="PF02878">
    <property type="entry name" value="PGM_PMM_I"/>
    <property type="match status" value="1"/>
</dbReference>
<dbReference type="PANTHER" id="PTHR42946:SF1">
    <property type="entry name" value="PHOSPHOGLUCOMUTASE (ALPHA-D-GLUCOSE-1,6-BISPHOSPHATE-DEPENDENT)"/>
    <property type="match status" value="1"/>
</dbReference>
<evidence type="ECO:0000256" key="7">
    <source>
        <dbReference type="ARBA" id="ARBA00066330"/>
    </source>
</evidence>
<dbReference type="Gene3D" id="3.40.120.10">
    <property type="entry name" value="Alpha-D-Glucose-1,6-Bisphosphate, subunit A, domain 3"/>
    <property type="match status" value="3"/>
</dbReference>
<dbReference type="EC" id="5.4.2.10" evidence="7"/>
<evidence type="ECO:0000259" key="11">
    <source>
        <dbReference type="Pfam" id="PF02878"/>
    </source>
</evidence>
<dbReference type="GO" id="GO:0005975">
    <property type="term" value="P:carbohydrate metabolic process"/>
    <property type="evidence" value="ECO:0007669"/>
    <property type="project" value="InterPro"/>
</dbReference>
<dbReference type="InterPro" id="IPR006352">
    <property type="entry name" value="GlmM_bact"/>
</dbReference>
<dbReference type="SUPFAM" id="SSF53738">
    <property type="entry name" value="Phosphoglucomutase, first 3 domains"/>
    <property type="match status" value="3"/>
</dbReference>
<dbReference type="InterPro" id="IPR005843">
    <property type="entry name" value="A-D-PHexomutase_C"/>
</dbReference>
<protein>
    <recommendedName>
        <fullName evidence="8">Phosphoglucosamine mutase</fullName>
        <ecNumber evidence="7">5.4.2.10</ecNumber>
    </recommendedName>
</protein>
<name>A0A385I0S3_9EUKA</name>
<dbReference type="EMBL" id="MG976688">
    <property type="protein sequence ID" value="AXY63460.1"/>
    <property type="molecule type" value="Genomic_DNA"/>
</dbReference>
<evidence type="ECO:0000256" key="6">
    <source>
        <dbReference type="ARBA" id="ARBA00023235"/>
    </source>
</evidence>
<evidence type="ECO:0000259" key="10">
    <source>
        <dbReference type="Pfam" id="PF00408"/>
    </source>
</evidence>
<dbReference type="InterPro" id="IPR005844">
    <property type="entry name" value="A-D-PHexomutase_a/b/a-I"/>
</dbReference>
<comment type="cofactor">
    <cofactor evidence="1">
        <name>Mg(2+)</name>
        <dbReference type="ChEBI" id="CHEBI:18420"/>
    </cofactor>
</comment>
<dbReference type="CDD" id="cd05802">
    <property type="entry name" value="GlmM"/>
    <property type="match status" value="1"/>
</dbReference>